<dbReference type="EMBL" id="CAJOBD010013703">
    <property type="protein sequence ID" value="CAF4193242.1"/>
    <property type="molecule type" value="Genomic_DNA"/>
</dbReference>
<gene>
    <name evidence="1" type="ORF">JBS370_LOCUS36137</name>
</gene>
<proteinExistence type="predicted"/>
<evidence type="ECO:0000313" key="1">
    <source>
        <dbReference type="EMBL" id="CAF4193242.1"/>
    </source>
</evidence>
<comment type="caution">
    <text evidence="1">The sequence shown here is derived from an EMBL/GenBank/DDBJ whole genome shotgun (WGS) entry which is preliminary data.</text>
</comment>
<evidence type="ECO:0000313" key="2">
    <source>
        <dbReference type="Proteomes" id="UP000663836"/>
    </source>
</evidence>
<organism evidence="1 2">
    <name type="scientific">Rotaria sordida</name>
    <dbReference type="NCBI Taxonomy" id="392033"/>
    <lineage>
        <taxon>Eukaryota</taxon>
        <taxon>Metazoa</taxon>
        <taxon>Spiralia</taxon>
        <taxon>Gnathifera</taxon>
        <taxon>Rotifera</taxon>
        <taxon>Eurotatoria</taxon>
        <taxon>Bdelloidea</taxon>
        <taxon>Philodinida</taxon>
        <taxon>Philodinidae</taxon>
        <taxon>Rotaria</taxon>
    </lineage>
</organism>
<accession>A0A820B497</accession>
<sequence length="148" mass="17284">MGRATNDHFYGASDRCDSSKYHNRGTSDCCYSAKYHGSSLFNVVSKDLFSIQVHHNDVQLKCMELVELNIKTYEPAIYRNVIYDVDMNDHLKKYFDIKIYLPVSNINLPGCRPVIVTLSNSDELFVYYFEEDSDINMHNFYFIKFCSI</sequence>
<dbReference type="Proteomes" id="UP000663836">
    <property type="component" value="Unassembled WGS sequence"/>
</dbReference>
<name>A0A820B497_9BILA</name>
<reference evidence="1" key="1">
    <citation type="submission" date="2021-02" db="EMBL/GenBank/DDBJ databases">
        <authorList>
            <person name="Nowell W R."/>
        </authorList>
    </citation>
    <scope>NUCLEOTIDE SEQUENCE</scope>
</reference>
<protein>
    <submittedName>
        <fullName evidence="1">Uncharacterized protein</fullName>
    </submittedName>
</protein>
<dbReference type="AlphaFoldDB" id="A0A820B497"/>